<dbReference type="Pfam" id="PF14284">
    <property type="entry name" value="PcfJ"/>
    <property type="match status" value="1"/>
</dbReference>
<reference evidence="2" key="1">
    <citation type="journal article" date="2019" name="Int. J. Syst. Evol. Microbiol.">
        <title>The Global Catalogue of Microorganisms (GCM) 10K type strain sequencing project: providing services to taxonomists for standard genome sequencing and annotation.</title>
        <authorList>
            <consortium name="The Broad Institute Genomics Platform"/>
            <consortium name="The Broad Institute Genome Sequencing Center for Infectious Disease"/>
            <person name="Wu L."/>
            <person name="Ma J."/>
        </authorList>
    </citation>
    <scope>NUCLEOTIDE SEQUENCE [LARGE SCALE GENOMIC DNA]</scope>
    <source>
        <strain evidence="2">CGMCC 1.15795</strain>
    </source>
</reference>
<organism evidence="1 2">
    <name type="scientific">Hymenobacter bucti</name>
    <dbReference type="NCBI Taxonomy" id="1844114"/>
    <lineage>
        <taxon>Bacteria</taxon>
        <taxon>Pseudomonadati</taxon>
        <taxon>Bacteroidota</taxon>
        <taxon>Cytophagia</taxon>
        <taxon>Cytophagales</taxon>
        <taxon>Hymenobacteraceae</taxon>
        <taxon>Hymenobacter</taxon>
    </lineage>
</organism>
<comment type="caution">
    <text evidence="1">The sequence shown here is derived from an EMBL/GenBank/DDBJ whole genome shotgun (WGS) entry which is preliminary data.</text>
</comment>
<name>A0ABW4QZV0_9BACT</name>
<protein>
    <submittedName>
        <fullName evidence="1">PcfJ domain-containing protein</fullName>
    </submittedName>
</protein>
<dbReference type="RefSeq" id="WP_382317554.1">
    <property type="nucleotide sequence ID" value="NZ_JBHUFD010000018.1"/>
</dbReference>
<accession>A0ABW4QZV0</accession>
<dbReference type="Proteomes" id="UP001597197">
    <property type="component" value="Unassembled WGS sequence"/>
</dbReference>
<gene>
    <name evidence="1" type="ORF">ACFSDX_22105</name>
</gene>
<evidence type="ECO:0000313" key="2">
    <source>
        <dbReference type="Proteomes" id="UP001597197"/>
    </source>
</evidence>
<proteinExistence type="predicted"/>
<keyword evidence="2" id="KW-1185">Reference proteome</keyword>
<dbReference type="EMBL" id="JBHUFD010000018">
    <property type="protein sequence ID" value="MFD1875143.1"/>
    <property type="molecule type" value="Genomic_DNA"/>
</dbReference>
<dbReference type="InterPro" id="IPR025586">
    <property type="entry name" value="PcfJ"/>
</dbReference>
<evidence type="ECO:0000313" key="1">
    <source>
        <dbReference type="EMBL" id="MFD1875143.1"/>
    </source>
</evidence>
<sequence length="432" mass="48955">MANRNKPIPAQVRTAQRADAALARHLNWQKWPLARQLAYLFSAEAATGIATRVEPHSVLAKLYRHCVATRSSNEQWRIRHFLSQLVQCRTALLHRPELVPALAHIGLHYAQRVRELSAWQPPSKNAFYQLDSLLRHLFDQYGDVPAWVLGGWGSSPDRHAGLDLTQLALHIGRGQALRRFAGLPVAISKRQEHALRQAPAGCTFQEAYRYAQLAERDATEWLGVALDSRLGREPIGLDDALWLAVLDLFRAEPDLDPWQFGPVCDWIYFRRCVGSPAESAQPGFSLRGRSLASLLAHTARWHRTLGHLGRNPHYMKLLESTWPGLSVPDFAGGEGGWVQVRQLRDYPALLEEGQRMHHCVANYQRSCQLGRNGIFSLTFNGARMLTLQLTAARQLVQVRGRYNRLASAEEQRWVNQWLAVARLTVADYAWED</sequence>